<keyword evidence="3" id="KW-0808">Transferase</keyword>
<dbReference type="InterPro" id="IPR050249">
    <property type="entry name" value="Pseudomonas-type_ThrB"/>
</dbReference>
<dbReference type="AlphaFoldDB" id="A0A850F2V4"/>
<accession>A0A850F2V4</accession>
<dbReference type="PANTHER" id="PTHR21064:SF6">
    <property type="entry name" value="AMINOGLYCOSIDE PHOSPHOTRANSFERASE DOMAIN-CONTAINING PROTEIN"/>
    <property type="match status" value="1"/>
</dbReference>
<dbReference type="EMBL" id="JABWCS010000221">
    <property type="protein sequence ID" value="NUU64351.1"/>
    <property type="molecule type" value="Genomic_DNA"/>
</dbReference>
<evidence type="ECO:0000313" key="3">
    <source>
        <dbReference type="EMBL" id="NUU64351.1"/>
    </source>
</evidence>
<reference evidence="3" key="1">
    <citation type="submission" date="2020-06" db="EMBL/GenBank/DDBJ databases">
        <title>Paenibacillus sp. nov., isolated from soil.</title>
        <authorList>
            <person name="Seo Y.L."/>
        </authorList>
    </citation>
    <scope>NUCLEOTIDE SEQUENCE [LARGE SCALE GENOMIC DNA]</scope>
    <source>
        <strain evidence="3">JW14</strain>
    </source>
</reference>
<evidence type="ECO:0000313" key="4">
    <source>
        <dbReference type="Proteomes" id="UP000564806"/>
    </source>
</evidence>
<keyword evidence="4" id="KW-1185">Reference proteome</keyword>
<proteinExistence type="inferred from homology"/>
<comment type="caution">
    <text evidence="3">The sequence shown here is derived from an EMBL/GenBank/DDBJ whole genome shotgun (WGS) entry which is preliminary data.</text>
</comment>
<organism evidence="3 4">
    <name type="scientific">Paenibacillus agri</name>
    <dbReference type="NCBI Taxonomy" id="2744309"/>
    <lineage>
        <taxon>Bacteria</taxon>
        <taxon>Bacillati</taxon>
        <taxon>Bacillota</taxon>
        <taxon>Bacilli</taxon>
        <taxon>Bacillales</taxon>
        <taxon>Paenibacillaceae</taxon>
        <taxon>Paenibacillus</taxon>
    </lineage>
</organism>
<dbReference type="InterPro" id="IPR002575">
    <property type="entry name" value="Aminoglycoside_PTrfase"/>
</dbReference>
<dbReference type="GO" id="GO:0004413">
    <property type="term" value="F:homoserine kinase activity"/>
    <property type="evidence" value="ECO:0007669"/>
    <property type="project" value="TreeGrafter"/>
</dbReference>
<dbReference type="Gene3D" id="3.90.1200.10">
    <property type="match status" value="1"/>
</dbReference>
<dbReference type="GO" id="GO:0009088">
    <property type="term" value="P:threonine biosynthetic process"/>
    <property type="evidence" value="ECO:0007669"/>
    <property type="project" value="TreeGrafter"/>
</dbReference>
<dbReference type="Proteomes" id="UP000564806">
    <property type="component" value="Unassembled WGS sequence"/>
</dbReference>
<comment type="similarity">
    <text evidence="1">Belongs to the pseudomonas-type ThrB family.</text>
</comment>
<dbReference type="SUPFAM" id="SSF56112">
    <property type="entry name" value="Protein kinase-like (PK-like)"/>
    <property type="match status" value="1"/>
</dbReference>
<sequence length="327" mass="37089">MILDQILGKAASALQQYHIQADSVQLIGQSANLIYKVTDIHNNSYSLRFHQSNSATMEDIWTEPNVLASEMVWLEALAEKEDLITPRPYRNTQGHFVSDVDGISCTLISWIEGEQKPFIPTVEDAEQVGHMIGRLHKQSAAWNVPASFTRPSFDRTRILQALDKIKTLAASGTLDPADTAVLLEAGNKAILMKDRLERNKDNWGMIHADLIPSNFIFNNGEACPIDFGACGFGYFLGDLGWAFSYIHPAFRQPMIAAYAKHFPLPEDHILLLEGFFVATQLETMNFWLGLPDVMEWFPDHISKLAHREFRHYINEESFLFTGTPYWE</sequence>
<gene>
    <name evidence="3" type="ORF">HPT30_28755</name>
</gene>
<dbReference type="InterPro" id="IPR011009">
    <property type="entry name" value="Kinase-like_dom_sf"/>
</dbReference>
<evidence type="ECO:0000256" key="1">
    <source>
        <dbReference type="ARBA" id="ARBA00038240"/>
    </source>
</evidence>
<feature type="domain" description="Aminoglycoside phosphotransferase" evidence="2">
    <location>
        <begin position="30"/>
        <end position="260"/>
    </location>
</feature>
<dbReference type="Pfam" id="PF01636">
    <property type="entry name" value="APH"/>
    <property type="match status" value="1"/>
</dbReference>
<name>A0A850F2V4_9BACL</name>
<dbReference type="PANTHER" id="PTHR21064">
    <property type="entry name" value="AMINOGLYCOSIDE PHOSPHOTRANSFERASE DOMAIN-CONTAINING PROTEIN-RELATED"/>
    <property type="match status" value="1"/>
</dbReference>
<protein>
    <submittedName>
        <fullName evidence="3">Phosphotransferase</fullName>
    </submittedName>
</protein>
<evidence type="ECO:0000259" key="2">
    <source>
        <dbReference type="Pfam" id="PF01636"/>
    </source>
</evidence>